<name>A0A0G4N0Q0_VERLO</name>
<protein>
    <submittedName>
        <fullName evidence="1">Uncharacterized protein</fullName>
    </submittedName>
</protein>
<accession>A0A0G4N0Q0</accession>
<evidence type="ECO:0000313" key="1">
    <source>
        <dbReference type="EMBL" id="CRK39885.1"/>
    </source>
</evidence>
<evidence type="ECO:0000313" key="2">
    <source>
        <dbReference type="Proteomes" id="UP000045706"/>
    </source>
</evidence>
<proteinExistence type="predicted"/>
<dbReference type="AlphaFoldDB" id="A0A0G4N0Q0"/>
<dbReference type="Proteomes" id="UP000045706">
    <property type="component" value="Unassembled WGS sequence"/>
</dbReference>
<dbReference type="SUPFAM" id="SSF111038">
    <property type="entry name" value="YjbQ-like"/>
    <property type="match status" value="1"/>
</dbReference>
<gene>
    <name evidence="1" type="ORF">BN1723_015595</name>
</gene>
<reference evidence="2" key="1">
    <citation type="submission" date="2015-05" db="EMBL/GenBank/DDBJ databases">
        <authorList>
            <person name="Fogelqvist Johan"/>
        </authorList>
    </citation>
    <scope>NUCLEOTIDE SEQUENCE [LARGE SCALE GENOMIC DNA]</scope>
</reference>
<dbReference type="EMBL" id="CVQI01031875">
    <property type="protein sequence ID" value="CRK39885.1"/>
    <property type="molecule type" value="Genomic_DNA"/>
</dbReference>
<organism evidence="1 2">
    <name type="scientific">Verticillium longisporum</name>
    <name type="common">Verticillium dahliae var. longisporum</name>
    <dbReference type="NCBI Taxonomy" id="100787"/>
    <lineage>
        <taxon>Eukaryota</taxon>
        <taxon>Fungi</taxon>
        <taxon>Dikarya</taxon>
        <taxon>Ascomycota</taxon>
        <taxon>Pezizomycotina</taxon>
        <taxon>Sordariomycetes</taxon>
        <taxon>Hypocreomycetidae</taxon>
        <taxon>Glomerellales</taxon>
        <taxon>Plectosphaerellaceae</taxon>
        <taxon>Verticillium</taxon>
    </lineage>
</organism>
<feature type="non-terminal residue" evidence="1">
    <location>
        <position position="44"/>
    </location>
</feature>
<sequence>MATAWAQKQFSLPAKSRGSYLITDDVLKAVPEIKDFKVGILHLF</sequence>
<dbReference type="InterPro" id="IPR035917">
    <property type="entry name" value="YjbQ-like_sf"/>
</dbReference>